<reference evidence="6" key="1">
    <citation type="submission" date="2020-04" db="EMBL/GenBank/DDBJ databases">
        <authorList>
            <person name="Chiriac C."/>
            <person name="Salcher M."/>
            <person name="Ghai R."/>
            <person name="Kavagutti S V."/>
        </authorList>
    </citation>
    <scope>NUCLEOTIDE SEQUENCE</scope>
</reference>
<keyword evidence="3" id="KW-0067">ATP-binding</keyword>
<dbReference type="GO" id="GO:0005524">
    <property type="term" value="F:ATP binding"/>
    <property type="evidence" value="ECO:0007669"/>
    <property type="project" value="UniProtKB-KW"/>
</dbReference>
<dbReference type="Pfam" id="PF03237">
    <property type="entry name" value="Terminase_6N"/>
    <property type="match status" value="1"/>
</dbReference>
<gene>
    <name evidence="6" type="ORF">UFOVP1_63</name>
</gene>
<name>A0A6J5KJE2_9CAUD</name>
<accession>A0A6J5KJE2</accession>
<organism evidence="6">
    <name type="scientific">uncultured Caudovirales phage</name>
    <dbReference type="NCBI Taxonomy" id="2100421"/>
    <lineage>
        <taxon>Viruses</taxon>
        <taxon>Duplodnaviria</taxon>
        <taxon>Heunggongvirae</taxon>
        <taxon>Uroviricota</taxon>
        <taxon>Caudoviricetes</taxon>
        <taxon>Peduoviridae</taxon>
        <taxon>Maltschvirus</taxon>
        <taxon>Maltschvirus maltsch</taxon>
    </lineage>
</organism>
<dbReference type="InterPro" id="IPR035421">
    <property type="entry name" value="Terminase_6C"/>
</dbReference>
<proteinExistence type="predicted"/>
<dbReference type="Gene3D" id="3.30.420.280">
    <property type="match status" value="1"/>
</dbReference>
<protein>
    <submittedName>
        <fullName evidence="6">Terminase-like family</fullName>
    </submittedName>
</protein>
<feature type="domain" description="Terminase large subunit gp17-like C-terminal" evidence="5">
    <location>
        <begin position="318"/>
        <end position="461"/>
    </location>
</feature>
<evidence type="ECO:0000256" key="4">
    <source>
        <dbReference type="ARBA" id="ARBA00023219"/>
    </source>
</evidence>
<keyword evidence="1" id="KW-1188">Viral release from host cell</keyword>
<evidence type="ECO:0000256" key="1">
    <source>
        <dbReference type="ARBA" id="ARBA00022612"/>
    </source>
</evidence>
<evidence type="ECO:0000259" key="5">
    <source>
        <dbReference type="Pfam" id="PF17289"/>
    </source>
</evidence>
<keyword evidence="4" id="KW-0231">Viral genome packaging</keyword>
<dbReference type="EMBL" id="LR796139">
    <property type="protein sequence ID" value="CAB4120977.1"/>
    <property type="molecule type" value="Genomic_DNA"/>
</dbReference>
<keyword evidence="2" id="KW-0547">Nucleotide-binding</keyword>
<dbReference type="Pfam" id="PF17289">
    <property type="entry name" value="Terminase_6C"/>
    <property type="match status" value="1"/>
</dbReference>
<evidence type="ECO:0000313" key="6">
    <source>
        <dbReference type="EMBL" id="CAB4120977.1"/>
    </source>
</evidence>
<evidence type="ECO:0000256" key="3">
    <source>
        <dbReference type="ARBA" id="ARBA00022840"/>
    </source>
</evidence>
<sequence>MSSEADKLKDELLALLEAKEREVRFNKFSTYFPDTGPFSRDKYPKHILAMDAGADYFQRAIIGANRVGKTDTLSYEYTAHLTGLYPEWWKGRRFLNPPSFWFAGETAQSTRDILQKALIGDLNEGLGTGMIPKHLIVEDSIRKKSGAGDFLDSFKVRHVSGDFSEVGFKTYEQGRESFQGTKKDGIWLDEEPRNKSIFTECIARLADKFNPGMLTMTFMPIYGLSDILLSFAPGGKFMENGVNPKNPAQFAISISWDDCPHLNEVWKKQALEAFPAHERRARALGLPGLGSGAIYPYPEEDVTCDPFKIPDHWPKAYGLDVGWNKTAACWGAMDPDTRQIYLYSEHYESFAQPTVHAKAIKARGDWIRGVIDIASSGSSQADGRKLADLYSEEGLWLEYGNNTIEAGFLHVGQMLATGQLKIFSTLGNLLDEYRVYRRDENGKVVKKRDHLMDAMRYLLMSFDDIMSTIPDGDYISKRHQLFGNDKNDVTGY</sequence>
<evidence type="ECO:0000256" key="2">
    <source>
        <dbReference type="ARBA" id="ARBA00022741"/>
    </source>
</evidence>